<protein>
    <submittedName>
        <fullName evidence="10">C-C motif chemokine 18</fullName>
    </submittedName>
    <submittedName>
        <fullName evidence="8">Chemokine (C-C motif) ligand 36, duplicate 15 protein</fullName>
    </submittedName>
</protein>
<dbReference type="Gene3D" id="2.40.50.40">
    <property type="match status" value="1"/>
</dbReference>
<dbReference type="GO" id="GO:0005615">
    <property type="term" value="C:extracellular space"/>
    <property type="evidence" value="ECO:0007669"/>
    <property type="project" value="UniProtKB-KW"/>
</dbReference>
<dbReference type="GO" id="GO:0008009">
    <property type="term" value="F:chemokine activity"/>
    <property type="evidence" value="ECO:0007669"/>
    <property type="project" value="InterPro"/>
</dbReference>
<evidence type="ECO:0000259" key="7">
    <source>
        <dbReference type="SMART" id="SM00199"/>
    </source>
</evidence>
<evidence type="ECO:0000256" key="6">
    <source>
        <dbReference type="SAM" id="Phobius"/>
    </source>
</evidence>
<keyword evidence="9" id="KW-1185">Reference proteome</keyword>
<reference evidence="9" key="1">
    <citation type="journal article" date="2016" name="Nat. Commun.">
        <title>The channel catfish genome sequence provides insights into the evolution of scale formation in teleosts.</title>
        <authorList>
            <person name="Liu Z."/>
            <person name="Liu S."/>
            <person name="Yao J."/>
            <person name="Bao L."/>
            <person name="Zhang J."/>
            <person name="Li Y."/>
            <person name="Jiang C."/>
            <person name="Sun L."/>
            <person name="Wang R."/>
            <person name="Zhang Y."/>
            <person name="Zhou T."/>
            <person name="Zeng Q."/>
            <person name="Fu Q."/>
            <person name="Gao S."/>
            <person name="Li N."/>
            <person name="Koren S."/>
            <person name="Jiang Y."/>
            <person name="Zimin A."/>
            <person name="Xu P."/>
            <person name="Phillippy A.M."/>
            <person name="Geng X."/>
            <person name="Song L."/>
            <person name="Sun F."/>
            <person name="Li C."/>
            <person name="Wang X."/>
            <person name="Chen A."/>
            <person name="Jin Y."/>
            <person name="Yuan Z."/>
            <person name="Yang Y."/>
            <person name="Tan S."/>
            <person name="Peatman E."/>
            <person name="Lu J."/>
            <person name="Qin Z."/>
            <person name="Dunham R."/>
            <person name="Li Z."/>
            <person name="Sonstegard T."/>
            <person name="Feng J."/>
            <person name="Danzmann R.G."/>
            <person name="Schroeder S."/>
            <person name="Scheffler B."/>
            <person name="Duke M.V."/>
            <person name="Ballard L."/>
            <person name="Kucuktas H."/>
            <person name="Kaltenboeck L."/>
            <person name="Liu H."/>
            <person name="Armbruster J."/>
            <person name="Xie Y."/>
            <person name="Kirby M.L."/>
            <person name="Tian Y."/>
            <person name="Flanagan M.E."/>
            <person name="Mu W."/>
            <person name="Waldbieser G.C."/>
        </authorList>
    </citation>
    <scope>NUCLEOTIDE SEQUENCE [LARGE SCALE GENOMIC DNA]</scope>
    <source>
        <strain evidence="9">SDA103</strain>
    </source>
</reference>
<accession>A0A1V0JI29</accession>
<keyword evidence="6" id="KW-1133">Transmembrane helix</keyword>
<proteinExistence type="evidence at transcript level"/>
<dbReference type="Proteomes" id="UP000221080">
    <property type="component" value="Chromosome 7"/>
</dbReference>
<dbReference type="GO" id="GO:0006955">
    <property type="term" value="P:immune response"/>
    <property type="evidence" value="ECO:0007669"/>
    <property type="project" value="InterPro"/>
</dbReference>
<dbReference type="PANTHER" id="PTHR12015">
    <property type="entry name" value="SMALL INDUCIBLE CYTOKINE A"/>
    <property type="match status" value="1"/>
</dbReference>
<dbReference type="FunFam" id="2.40.50.40:FF:000002">
    <property type="entry name" value="C-C motif chemokine"/>
    <property type="match status" value="1"/>
</dbReference>
<evidence type="ECO:0000256" key="2">
    <source>
        <dbReference type="ARBA" id="ARBA00010868"/>
    </source>
</evidence>
<feature type="transmembrane region" description="Helical" evidence="6">
    <location>
        <begin position="14"/>
        <end position="39"/>
    </location>
</feature>
<dbReference type="OMA" id="WTQKYVA"/>
<keyword evidence="5" id="KW-0732">Signal</keyword>
<comment type="similarity">
    <text evidence="2">Belongs to the intercrine beta (chemokine CC) family.</text>
</comment>
<evidence type="ECO:0000256" key="3">
    <source>
        <dbReference type="ARBA" id="ARBA00022514"/>
    </source>
</evidence>
<organism evidence="8">
    <name type="scientific">Ictalurus punctatus</name>
    <name type="common">Channel catfish</name>
    <name type="synonym">Silurus punctatus</name>
    <dbReference type="NCBI Taxonomy" id="7998"/>
    <lineage>
        <taxon>Eukaryota</taxon>
        <taxon>Metazoa</taxon>
        <taxon>Chordata</taxon>
        <taxon>Craniata</taxon>
        <taxon>Vertebrata</taxon>
        <taxon>Euteleostomi</taxon>
        <taxon>Actinopterygii</taxon>
        <taxon>Neopterygii</taxon>
        <taxon>Teleostei</taxon>
        <taxon>Ostariophysi</taxon>
        <taxon>Siluriformes</taxon>
        <taxon>Ictaluridae</taxon>
        <taxon>Ictalurus</taxon>
    </lineage>
</organism>
<dbReference type="PANTHER" id="PTHR12015:SF183">
    <property type="entry name" value="C-C MOTIF CHEMOKINE 3"/>
    <property type="match status" value="1"/>
</dbReference>
<sequence length="123" mass="13656">MSVFTSSPSSSSSSSFICIIITIMFCRSLLLVLLVLVCLQSITTFLNANGLDRCCSRYQTHPIPVRCITAYEETDHHCPKPGVIFTVQHGHPVCANPTDRWVQKVIDEIDSHSFTSWVKPEGG</sequence>
<dbReference type="CDD" id="cd00272">
    <property type="entry name" value="Chemokine_CC"/>
    <property type="match status" value="1"/>
</dbReference>
<dbReference type="InterPro" id="IPR001811">
    <property type="entry name" value="Chemokine_IL8-like_dom"/>
</dbReference>
<evidence type="ECO:0000313" key="10">
    <source>
        <dbReference type="RefSeq" id="XP_053537708.1"/>
    </source>
</evidence>
<dbReference type="EMBL" id="KY421931">
    <property type="protein sequence ID" value="ARD08892.1"/>
    <property type="molecule type" value="mRNA"/>
</dbReference>
<comment type="subcellular location">
    <subcellularLocation>
        <location evidence="1">Secreted</location>
    </subcellularLocation>
</comment>
<evidence type="ECO:0000256" key="5">
    <source>
        <dbReference type="ARBA" id="ARBA00022729"/>
    </source>
</evidence>
<dbReference type="AlphaFoldDB" id="A0A1V0JI29"/>
<keyword evidence="6" id="KW-0812">Transmembrane</keyword>
<feature type="domain" description="Chemokine interleukin-8-like" evidence="7">
    <location>
        <begin position="51"/>
        <end position="109"/>
    </location>
</feature>
<dbReference type="OrthoDB" id="9447832at2759"/>
<evidence type="ECO:0000313" key="8">
    <source>
        <dbReference type="EMBL" id="ARD08892.1"/>
    </source>
</evidence>
<dbReference type="Pfam" id="PF00048">
    <property type="entry name" value="IL8"/>
    <property type="match status" value="1"/>
</dbReference>
<dbReference type="RefSeq" id="XP_053537708.1">
    <property type="nucleotide sequence ID" value="XM_053681733.1"/>
</dbReference>
<dbReference type="InterPro" id="IPR036048">
    <property type="entry name" value="Interleukin_8-like_sf"/>
</dbReference>
<evidence type="ECO:0000313" key="9">
    <source>
        <dbReference type="Proteomes" id="UP000221080"/>
    </source>
</evidence>
<evidence type="ECO:0000256" key="1">
    <source>
        <dbReference type="ARBA" id="ARBA00004613"/>
    </source>
</evidence>
<dbReference type="InterPro" id="IPR039809">
    <property type="entry name" value="Chemokine_b/g/d"/>
</dbReference>
<keyword evidence="6" id="KW-0472">Membrane</keyword>
<reference evidence="10" key="3">
    <citation type="submission" date="2025-04" db="UniProtKB">
        <authorList>
            <consortium name="RefSeq"/>
        </authorList>
    </citation>
    <scope>IDENTIFICATION</scope>
    <source>
        <tissue evidence="10">Blood</tissue>
    </source>
</reference>
<keyword evidence="3" id="KW-0202">Cytokine</keyword>
<dbReference type="KEGG" id="ipu:128633081"/>
<name>A0A1V0JI29_ICTPU</name>
<reference evidence="8" key="2">
    <citation type="journal article" date="2017" name="Dev. Comp. Immunol.">
        <title>The chemokinome superfamily: II. The 64 CC chemokines in channel catfish and their involvement in disease and hypoxia responses.</title>
        <authorList>
            <person name="Fu Q."/>
            <person name="Yang Y."/>
            <person name="Li C."/>
            <person name="Zeng Q."/>
            <person name="Zhou T."/>
            <person name="Li N."/>
            <person name="Liu Y."/>
            <person name="Li Y."/>
            <person name="Wang X."/>
            <person name="Liu S."/>
            <person name="Li D."/>
            <person name="Liu Z."/>
        </authorList>
    </citation>
    <scope>NUCLEOTIDE SEQUENCE</scope>
</reference>
<dbReference type="SUPFAM" id="SSF54117">
    <property type="entry name" value="Interleukin 8-like chemokines"/>
    <property type="match status" value="1"/>
</dbReference>
<evidence type="ECO:0000256" key="4">
    <source>
        <dbReference type="ARBA" id="ARBA00022525"/>
    </source>
</evidence>
<keyword evidence="4" id="KW-0964">Secreted</keyword>
<gene>
    <name evidence="8" type="primary">CCL36.15</name>
    <name evidence="10" type="synonym">LOC128633081</name>
</gene>
<dbReference type="SMART" id="SM00199">
    <property type="entry name" value="SCY"/>
    <property type="match status" value="1"/>
</dbReference>